<dbReference type="AlphaFoldDB" id="A0A0C3AD50"/>
<dbReference type="Proteomes" id="UP000054166">
    <property type="component" value="Unassembled WGS sequence"/>
</dbReference>
<evidence type="ECO:0000313" key="2">
    <source>
        <dbReference type="EMBL" id="KIM71703.1"/>
    </source>
</evidence>
<proteinExistence type="predicted"/>
<dbReference type="EMBL" id="KN833231">
    <property type="protein sequence ID" value="KIM71703.1"/>
    <property type="molecule type" value="Genomic_DNA"/>
</dbReference>
<protein>
    <submittedName>
        <fullName evidence="2">Uncharacterized protein</fullName>
    </submittedName>
</protein>
<evidence type="ECO:0000256" key="1">
    <source>
        <dbReference type="SAM" id="MobiDB-lite"/>
    </source>
</evidence>
<dbReference type="EMBL" id="KN833020">
    <property type="protein sequence ID" value="KIM77879.1"/>
    <property type="molecule type" value="Genomic_DNA"/>
</dbReference>
<feature type="region of interest" description="Disordered" evidence="1">
    <location>
        <begin position="1"/>
        <end position="24"/>
    </location>
</feature>
<evidence type="ECO:0000313" key="3">
    <source>
        <dbReference type="EMBL" id="KIM77879.1"/>
    </source>
</evidence>
<reference evidence="4" key="2">
    <citation type="submission" date="2015-01" db="EMBL/GenBank/DDBJ databases">
        <title>Evolutionary Origins and Diversification of the Mycorrhizal Mutualists.</title>
        <authorList>
            <consortium name="DOE Joint Genome Institute"/>
            <consortium name="Mycorrhizal Genomics Consortium"/>
            <person name="Kohler A."/>
            <person name="Kuo A."/>
            <person name="Nagy L.G."/>
            <person name="Floudas D."/>
            <person name="Copeland A."/>
            <person name="Barry K.W."/>
            <person name="Cichocki N."/>
            <person name="Veneault-Fourrey C."/>
            <person name="LaButti K."/>
            <person name="Lindquist E.A."/>
            <person name="Lipzen A."/>
            <person name="Lundell T."/>
            <person name="Morin E."/>
            <person name="Murat C."/>
            <person name="Riley R."/>
            <person name="Ohm R."/>
            <person name="Sun H."/>
            <person name="Tunlid A."/>
            <person name="Henrissat B."/>
            <person name="Grigoriev I.V."/>
            <person name="Hibbett D.S."/>
            <person name="Martin F."/>
        </authorList>
    </citation>
    <scope>NUCLEOTIDE SEQUENCE [LARGE SCALE GENOMIC DNA]</scope>
    <source>
        <strain evidence="3 4">F 1598</strain>
    </source>
</reference>
<name>A0A0C3AD50_PILCF</name>
<reference evidence="2" key="3">
    <citation type="submission" date="2015-02" db="EMBL/GenBank/DDBJ databases">
        <title>Evolutionary Origins and Diversification of the Mycorrhizal Mutualists.</title>
        <authorList>
            <consortium name="DOE Joint Genome Institute"/>
            <consortium name="Mycorrhizal Genomics Consortium"/>
            <person name="Kohler A."/>
            <person name="Kuo A."/>
            <person name="Nagy L.G."/>
            <person name="Floudas D."/>
            <person name="Copeland A."/>
            <person name="Barry K.W."/>
            <person name="Cichocki N."/>
            <person name="Veneault-Fourrey C."/>
            <person name="LaButti K."/>
            <person name="Lindquist E.A."/>
            <person name="Lipzen A."/>
            <person name="Lundell T."/>
            <person name="Morin E."/>
            <person name="Murat C."/>
            <person name="Riley R."/>
            <person name="Ohm R."/>
            <person name="Sun H."/>
            <person name="Tunlid A."/>
            <person name="Henrissat B."/>
            <person name="Grigoriev I.V."/>
            <person name="Hibbett D.S."/>
            <person name="Martin F."/>
        </authorList>
    </citation>
    <scope>NUCLEOTIDE SEQUENCE</scope>
    <source>
        <strain evidence="2">F 1598</strain>
    </source>
</reference>
<gene>
    <name evidence="3" type="ORF">PILCRDRAFT_824853</name>
    <name evidence="2" type="ORF">PILCRDRAFT_830191</name>
</gene>
<organism evidence="2 4">
    <name type="scientific">Piloderma croceum (strain F 1598)</name>
    <dbReference type="NCBI Taxonomy" id="765440"/>
    <lineage>
        <taxon>Eukaryota</taxon>
        <taxon>Fungi</taxon>
        <taxon>Dikarya</taxon>
        <taxon>Basidiomycota</taxon>
        <taxon>Agaricomycotina</taxon>
        <taxon>Agaricomycetes</taxon>
        <taxon>Agaricomycetidae</taxon>
        <taxon>Atheliales</taxon>
        <taxon>Atheliaceae</taxon>
        <taxon>Piloderma</taxon>
    </lineage>
</organism>
<dbReference type="HOGENOM" id="CLU_1402928_0_0_1"/>
<keyword evidence="4" id="KW-1185">Reference proteome</keyword>
<sequence>MSMSGVSDFGLSEESDHSNLSYDGSHRGAGGIGLSMSIARNQPRSALSLGSPANSFGMPLPGDYSHSSSSQIEMQSFSLGVILEVSTHEVMETLALKPPWHALSAPSNVGDLSEFQPGDFPFRSKSGRPDFFRKIYDAKSALERNPQVMEGIYLQQACLRSRSTFALYIQQSFVCERCRNLTPAFASFLCSQRT</sequence>
<evidence type="ECO:0000313" key="4">
    <source>
        <dbReference type="Proteomes" id="UP000054166"/>
    </source>
</evidence>
<reference evidence="2 4" key="1">
    <citation type="submission" date="2014-04" db="EMBL/GenBank/DDBJ databases">
        <authorList>
            <consortium name="DOE Joint Genome Institute"/>
            <person name="Kuo A."/>
            <person name="Tarkka M."/>
            <person name="Buscot F."/>
            <person name="Kohler A."/>
            <person name="Nagy L.G."/>
            <person name="Floudas D."/>
            <person name="Copeland A."/>
            <person name="Barry K.W."/>
            <person name="Cichocki N."/>
            <person name="Veneault-Fourrey C."/>
            <person name="LaButti K."/>
            <person name="Lindquist E.A."/>
            <person name="Lipzen A."/>
            <person name="Lundell T."/>
            <person name="Morin E."/>
            <person name="Murat C."/>
            <person name="Sun H."/>
            <person name="Tunlid A."/>
            <person name="Henrissat B."/>
            <person name="Grigoriev I.V."/>
            <person name="Hibbett D.S."/>
            <person name="Martin F."/>
            <person name="Nordberg H.P."/>
            <person name="Cantor M.N."/>
            <person name="Hua S.X."/>
        </authorList>
    </citation>
    <scope>NUCLEOTIDE SEQUENCE [LARGE SCALE GENOMIC DNA]</scope>
    <source>
        <strain evidence="2 4">F 1598</strain>
    </source>
</reference>
<accession>A0A0C3AD50</accession>